<keyword evidence="5 15" id="KW-0347">Helicase</keyword>
<dbReference type="InterPro" id="IPR027417">
    <property type="entry name" value="P-loop_NTPase"/>
</dbReference>
<keyword evidence="10" id="KW-0413">Isomerase</keyword>
<evidence type="ECO:0000256" key="9">
    <source>
        <dbReference type="ARBA" id="ARBA00023204"/>
    </source>
</evidence>
<keyword evidence="1" id="KW-0540">Nuclease</keyword>
<evidence type="ECO:0000256" key="13">
    <source>
        <dbReference type="ARBA" id="ARBA00034923"/>
    </source>
</evidence>
<evidence type="ECO:0000256" key="12">
    <source>
        <dbReference type="ARBA" id="ARBA00034808"/>
    </source>
</evidence>
<dbReference type="InterPro" id="IPR011604">
    <property type="entry name" value="PDDEXK-like_dom_sf"/>
</dbReference>
<dbReference type="GO" id="GO:0004386">
    <property type="term" value="F:helicase activity"/>
    <property type="evidence" value="ECO:0007669"/>
    <property type="project" value="UniProtKB-KW"/>
</dbReference>
<evidence type="ECO:0000256" key="2">
    <source>
        <dbReference type="ARBA" id="ARBA00022741"/>
    </source>
</evidence>
<reference evidence="19 20" key="1">
    <citation type="journal article" date="2019" name="Int. J. Syst. Evol. Microbiol.">
        <title>The Global Catalogue of Microorganisms (GCM) 10K type strain sequencing project: providing services to taxonomists for standard genome sequencing and annotation.</title>
        <authorList>
            <consortium name="The Broad Institute Genomics Platform"/>
            <consortium name="The Broad Institute Genome Sequencing Center for Infectious Disease"/>
            <person name="Wu L."/>
            <person name="Ma J."/>
        </authorList>
    </citation>
    <scope>NUCLEOTIDE SEQUENCE [LARGE SCALE GENOMIC DNA]</scope>
    <source>
        <strain evidence="19 20">JCM 14162</strain>
    </source>
</reference>
<keyword evidence="20" id="KW-1185">Reference proteome</keyword>
<evidence type="ECO:0000259" key="18">
    <source>
        <dbReference type="PROSITE" id="PS51217"/>
    </source>
</evidence>
<evidence type="ECO:0000256" key="16">
    <source>
        <dbReference type="SAM" id="MobiDB-lite"/>
    </source>
</evidence>
<dbReference type="InterPro" id="IPR011335">
    <property type="entry name" value="Restrct_endonuc-II-like"/>
</dbReference>
<evidence type="ECO:0000256" key="8">
    <source>
        <dbReference type="ARBA" id="ARBA00023125"/>
    </source>
</evidence>
<feature type="region of interest" description="Disordered" evidence="16">
    <location>
        <begin position="913"/>
        <end position="980"/>
    </location>
</feature>
<dbReference type="SUPFAM" id="SSF52980">
    <property type="entry name" value="Restriction endonuclease-like"/>
    <property type="match status" value="1"/>
</dbReference>
<evidence type="ECO:0000256" key="14">
    <source>
        <dbReference type="ARBA" id="ARBA00048988"/>
    </source>
</evidence>
<dbReference type="Proteomes" id="UP001500713">
    <property type="component" value="Unassembled WGS sequence"/>
</dbReference>
<evidence type="ECO:0000259" key="17">
    <source>
        <dbReference type="PROSITE" id="PS51198"/>
    </source>
</evidence>
<dbReference type="InterPro" id="IPR038726">
    <property type="entry name" value="PDDEXK_AddAB-type"/>
</dbReference>
<evidence type="ECO:0000256" key="11">
    <source>
        <dbReference type="ARBA" id="ARBA00034617"/>
    </source>
</evidence>
<evidence type="ECO:0000256" key="1">
    <source>
        <dbReference type="ARBA" id="ARBA00022722"/>
    </source>
</evidence>
<keyword evidence="3" id="KW-0227">DNA damage</keyword>
<evidence type="ECO:0000256" key="10">
    <source>
        <dbReference type="ARBA" id="ARBA00023235"/>
    </source>
</evidence>
<keyword evidence="2 15" id="KW-0547">Nucleotide-binding</keyword>
<evidence type="ECO:0000256" key="4">
    <source>
        <dbReference type="ARBA" id="ARBA00022801"/>
    </source>
</evidence>
<comment type="caution">
    <text evidence="19">The sequence shown here is derived from an EMBL/GenBank/DDBJ whole genome shotgun (WGS) entry which is preliminary data.</text>
</comment>
<feature type="domain" description="UvrD-like helicase C-terminal" evidence="18">
    <location>
        <begin position="503"/>
        <end position="787"/>
    </location>
</feature>
<organism evidence="19 20">
    <name type="scientific">Parasphingorhabdus litoris</name>
    <dbReference type="NCBI Taxonomy" id="394733"/>
    <lineage>
        <taxon>Bacteria</taxon>
        <taxon>Pseudomonadati</taxon>
        <taxon>Pseudomonadota</taxon>
        <taxon>Alphaproteobacteria</taxon>
        <taxon>Sphingomonadales</taxon>
        <taxon>Sphingomonadaceae</taxon>
        <taxon>Parasphingorhabdus</taxon>
    </lineage>
</organism>
<dbReference type="InterPro" id="IPR000212">
    <property type="entry name" value="DNA_helicase_UvrD/REP"/>
</dbReference>
<evidence type="ECO:0000313" key="19">
    <source>
        <dbReference type="EMBL" id="GAA0481398.1"/>
    </source>
</evidence>
<evidence type="ECO:0000256" key="3">
    <source>
        <dbReference type="ARBA" id="ARBA00022763"/>
    </source>
</evidence>
<dbReference type="Gene3D" id="3.90.320.10">
    <property type="match status" value="1"/>
</dbReference>
<evidence type="ECO:0000256" key="5">
    <source>
        <dbReference type="ARBA" id="ARBA00022806"/>
    </source>
</evidence>
<evidence type="ECO:0000256" key="7">
    <source>
        <dbReference type="ARBA" id="ARBA00022840"/>
    </source>
</evidence>
<dbReference type="PROSITE" id="PS51198">
    <property type="entry name" value="UVRD_HELICASE_ATP_BIND"/>
    <property type="match status" value="1"/>
</dbReference>
<feature type="domain" description="UvrD-like helicase ATP-binding" evidence="17">
    <location>
        <begin position="7"/>
        <end position="487"/>
    </location>
</feature>
<keyword evidence="7 15" id="KW-0067">ATP-binding</keyword>
<feature type="binding site" evidence="15">
    <location>
        <begin position="28"/>
        <end position="35"/>
    </location>
    <ligand>
        <name>ATP</name>
        <dbReference type="ChEBI" id="CHEBI:30616"/>
    </ligand>
</feature>
<dbReference type="InterPro" id="IPR014017">
    <property type="entry name" value="DNA_helicase_UvrD-like_C"/>
</dbReference>
<dbReference type="NCBIfam" id="TIGR02784">
    <property type="entry name" value="addA_alphas"/>
    <property type="match status" value="1"/>
</dbReference>
<dbReference type="EC" id="5.6.2.4" evidence="12"/>
<dbReference type="Gene3D" id="3.40.50.300">
    <property type="entry name" value="P-loop containing nucleotide triphosphate hydrolases"/>
    <property type="match status" value="4"/>
</dbReference>
<gene>
    <name evidence="19" type="primary">addA</name>
    <name evidence="19" type="ORF">GCM10009096_24440</name>
</gene>
<feature type="region of interest" description="Disordered" evidence="16">
    <location>
        <begin position="1136"/>
        <end position="1156"/>
    </location>
</feature>
<sequence length="1156" mass="127938">MSDTPTLFPLADKQNEAVQPDDNIWLSASAGTGKTQVLTARVFRLLLRENVNPEHILCLTFTKAGAAEMADRIHRQLASWVRLDDSKLAADLSAIGAPVDPATREYARTLFARVLDARGGGLRIMTIHSFCQTLLASFPEEADIPALFKPIEERDQKILARQALGDLLLDEEAAGNTGIIQAIQALSVRMGEEEAEKYLMACASKADAMESLPSGVLPFVRGLLGLPIDGDARSWLEQRCSDDAFNIAALQNMADSLASWGTKTAAGYIDKIRTWMAASPADRADALPELHKIWAKADGEWRSVPKGLEKAAPHYHELSVDMYDHCRQLIEKKALFDYADLFAGALNAGRGFYYRYRDAKKLQGVVDFDDMIRMTAKLLNQGNMAEWIRYKLDQRTDHILVDEAQDTNLAQWEIVQALAGEFFAGIGANADKIRTLFTVGDFKQAIFGFQGTSPHNYITAKKKFFADALASERPFNDLSLDRSFRSTPPVLEVVDKVLEHVGEKELGLDKAIPAHQSHYAGEPGSVTTWRPVAHGAVSNADDGETWLSDEKRVFAQRLAIQIKEWLSPETALWLNHENRPLEPRDVMILVSKRDDLSALIVARLFAENVPVAGIDRIRLNQPLVVQDLLAAIRFVLQPEDDLNLASLLVSPLLGWSQDDLLERGYRGEAHKDKSLWEYLRTQDGLKRHVEPLRTLLNMADFNTPYQFLETIVSGPMQGRKKLTARLSHAALDPLEELLNTALAFEQDHIPTLQGFLDWFDRGDVEIKRDQLEGGNEVRLMTVHGAKGLQAPLVILANATFDPANKKSGGFDIPDPTRPDDDLEYPVLPVRKAERIGLLDAYATVADAREREEHWRLLYVAMTRAEEHLVVTGTLGPKAKGIVPEASWYHAVEQGLTALGTEQTDSVRWIAERTYTGPDAPDKAGRRAKAAEPLPDEEQAALPDWLFAPAPKEARPPRPLTPSDLGPDDAANPPPAKAMRDAAERGKLLHSLFERLPDIAPENRADVADRWLAKQKQVSDPAERRGLIETVLSVLGNPAWSVLFSPGSFAEAPIAAVVDQHVISGTVDRLSITDDLITVIDFKTGRAVPKDAANAPLSYLRQMAAYVAALEKIFPGRPIKTALLYTHGPTLMELSGDLIEKHRPDNRSGNKADLGRP</sequence>
<dbReference type="Pfam" id="PF00580">
    <property type="entry name" value="UvrD-helicase"/>
    <property type="match status" value="1"/>
</dbReference>
<dbReference type="Pfam" id="PF12705">
    <property type="entry name" value="PDDEXK_1"/>
    <property type="match status" value="1"/>
</dbReference>
<protein>
    <recommendedName>
        <fullName evidence="12">DNA 3'-5' helicase</fullName>
        <ecNumber evidence="12">5.6.2.4</ecNumber>
    </recommendedName>
    <alternativeName>
        <fullName evidence="13">DNA 3'-5' helicase II</fullName>
    </alternativeName>
</protein>
<evidence type="ECO:0000256" key="6">
    <source>
        <dbReference type="ARBA" id="ARBA00022839"/>
    </source>
</evidence>
<dbReference type="PANTHER" id="PTHR11070">
    <property type="entry name" value="UVRD / RECB / PCRA DNA HELICASE FAMILY MEMBER"/>
    <property type="match status" value="1"/>
</dbReference>
<dbReference type="InterPro" id="IPR014016">
    <property type="entry name" value="UvrD-like_ATP-bd"/>
</dbReference>
<dbReference type="PANTHER" id="PTHR11070:SF2">
    <property type="entry name" value="ATP-DEPENDENT DNA HELICASE SRS2"/>
    <property type="match status" value="1"/>
</dbReference>
<keyword evidence="8" id="KW-0238">DNA-binding</keyword>
<dbReference type="Pfam" id="PF13361">
    <property type="entry name" value="UvrD_C"/>
    <property type="match status" value="1"/>
</dbReference>
<accession>A0ABN1APR3</accession>
<comment type="catalytic activity">
    <reaction evidence="11">
        <text>Couples ATP hydrolysis with the unwinding of duplex DNA by translocating in the 3'-5' direction.</text>
        <dbReference type="EC" id="5.6.2.4"/>
    </reaction>
</comment>
<dbReference type="InterPro" id="IPR014151">
    <property type="entry name" value="DNA_helicase_AddA"/>
</dbReference>
<keyword evidence="4 15" id="KW-0378">Hydrolase</keyword>
<evidence type="ECO:0000256" key="15">
    <source>
        <dbReference type="PROSITE-ProRule" id="PRU00560"/>
    </source>
</evidence>
<dbReference type="RefSeq" id="WP_229953508.1">
    <property type="nucleotide sequence ID" value="NZ_BAAAEM010000003.1"/>
</dbReference>
<dbReference type="EMBL" id="BAAAEM010000003">
    <property type="protein sequence ID" value="GAA0481398.1"/>
    <property type="molecule type" value="Genomic_DNA"/>
</dbReference>
<evidence type="ECO:0000313" key="20">
    <source>
        <dbReference type="Proteomes" id="UP001500713"/>
    </source>
</evidence>
<keyword evidence="9" id="KW-0234">DNA repair</keyword>
<name>A0ABN1APR3_9SPHN</name>
<dbReference type="PROSITE" id="PS51217">
    <property type="entry name" value="UVRD_HELICASE_CTER"/>
    <property type="match status" value="1"/>
</dbReference>
<dbReference type="SUPFAM" id="SSF52540">
    <property type="entry name" value="P-loop containing nucleoside triphosphate hydrolases"/>
    <property type="match status" value="1"/>
</dbReference>
<keyword evidence="6" id="KW-0269">Exonuclease</keyword>
<dbReference type="Gene3D" id="1.10.486.10">
    <property type="entry name" value="PCRA, domain 4"/>
    <property type="match status" value="1"/>
</dbReference>
<comment type="catalytic activity">
    <reaction evidence="14">
        <text>ATP + H2O = ADP + phosphate + H(+)</text>
        <dbReference type="Rhea" id="RHEA:13065"/>
        <dbReference type="ChEBI" id="CHEBI:15377"/>
        <dbReference type="ChEBI" id="CHEBI:15378"/>
        <dbReference type="ChEBI" id="CHEBI:30616"/>
        <dbReference type="ChEBI" id="CHEBI:43474"/>
        <dbReference type="ChEBI" id="CHEBI:456216"/>
        <dbReference type="EC" id="5.6.2.4"/>
    </reaction>
</comment>
<proteinExistence type="predicted"/>
<feature type="compositionally biased region" description="Basic and acidic residues" evidence="16">
    <location>
        <begin position="1137"/>
        <end position="1156"/>
    </location>
</feature>